<dbReference type="InterPro" id="IPR012902">
    <property type="entry name" value="N_methyl_site"/>
</dbReference>
<dbReference type="NCBIfam" id="TIGR02532">
    <property type="entry name" value="IV_pilin_GFxxxE"/>
    <property type="match status" value="1"/>
</dbReference>
<keyword evidence="2" id="KW-1185">Reference proteome</keyword>
<reference evidence="1 2" key="1">
    <citation type="submission" date="2020-10" db="EMBL/GenBank/DDBJ databases">
        <title>Genome sequencing of Massilia sp. LPB0304.</title>
        <authorList>
            <person name="Kim J."/>
        </authorList>
    </citation>
    <scope>NUCLEOTIDE SEQUENCE [LARGE SCALE GENOMIC DNA]</scope>
    <source>
        <strain evidence="1 2">LPB0304</strain>
    </source>
</reference>
<protein>
    <submittedName>
        <fullName evidence="1">Prepilin-type N-terminal cleavage/methylation domain-containing protein</fullName>
    </submittedName>
</protein>
<evidence type="ECO:0000313" key="1">
    <source>
        <dbReference type="EMBL" id="QOL49461.1"/>
    </source>
</evidence>
<dbReference type="AlphaFoldDB" id="A0A7L9U2Z6"/>
<dbReference type="Proteomes" id="UP000593875">
    <property type="component" value="Chromosome"/>
</dbReference>
<dbReference type="EMBL" id="CP062941">
    <property type="protein sequence ID" value="QOL49461.1"/>
    <property type="molecule type" value="Genomic_DNA"/>
</dbReference>
<organism evidence="1 2">
    <name type="scientific">Massilia litorea</name>
    <dbReference type="NCBI Taxonomy" id="2769491"/>
    <lineage>
        <taxon>Bacteria</taxon>
        <taxon>Pseudomonadati</taxon>
        <taxon>Pseudomonadota</taxon>
        <taxon>Betaproteobacteria</taxon>
        <taxon>Burkholderiales</taxon>
        <taxon>Oxalobacteraceae</taxon>
        <taxon>Telluria group</taxon>
        <taxon>Massilia</taxon>
    </lineage>
</organism>
<dbReference type="Pfam" id="PF07963">
    <property type="entry name" value="N_methyl"/>
    <property type="match status" value="1"/>
</dbReference>
<dbReference type="RefSeq" id="WP_193686500.1">
    <property type="nucleotide sequence ID" value="NZ_CP062941.1"/>
</dbReference>
<proteinExistence type="predicted"/>
<name>A0A7L9U2Z6_9BURK</name>
<gene>
    <name evidence="1" type="ORF">LPB04_21645</name>
</gene>
<evidence type="ECO:0000313" key="2">
    <source>
        <dbReference type="Proteomes" id="UP000593875"/>
    </source>
</evidence>
<dbReference type="KEGG" id="mlir:LPB04_21645"/>
<sequence length="79" mass="8645">MQGCRIGGFTLVEVLVAMCVLALGVAGAASTQVAAARLQLTPGERKRHREARTEFSACMKKVAQRWENCRAEAEAKWPK</sequence>
<accession>A0A7L9U2Z6</accession>